<dbReference type="InterPro" id="IPR001680">
    <property type="entry name" value="WD40_rpt"/>
</dbReference>
<evidence type="ECO:0000256" key="2">
    <source>
        <dbReference type="SAM" id="SignalP"/>
    </source>
</evidence>
<dbReference type="Gene3D" id="2.130.10.10">
    <property type="entry name" value="YVTN repeat-like/Quinoprotein amine dehydrogenase"/>
    <property type="match status" value="1"/>
</dbReference>
<dbReference type="OrthoDB" id="5928033at2"/>
<proteinExistence type="predicted"/>
<dbReference type="AlphaFoldDB" id="A0A4D6X8U8"/>
<dbReference type="Proteomes" id="UP000298551">
    <property type="component" value="Chromosome"/>
</dbReference>
<dbReference type="SUPFAM" id="SSF50998">
    <property type="entry name" value="Quinoprotein alcohol dehydrogenase-like"/>
    <property type="match status" value="1"/>
</dbReference>
<evidence type="ECO:0000313" key="4">
    <source>
        <dbReference type="Proteomes" id="UP000298551"/>
    </source>
</evidence>
<protein>
    <submittedName>
        <fullName evidence="3">WD40 repeat domain-containing protein</fullName>
    </submittedName>
</protein>
<accession>A0A4D6X8U8</accession>
<name>A0A4D6X8U8_PSEPU</name>
<feature type="repeat" description="WD" evidence="1">
    <location>
        <begin position="591"/>
        <end position="613"/>
    </location>
</feature>
<organism evidence="3 4">
    <name type="scientific">Pseudomonas putida</name>
    <name type="common">Arthrobacter siderocapsulatus</name>
    <dbReference type="NCBI Taxonomy" id="303"/>
    <lineage>
        <taxon>Bacteria</taxon>
        <taxon>Pseudomonadati</taxon>
        <taxon>Pseudomonadota</taxon>
        <taxon>Gammaproteobacteria</taxon>
        <taxon>Pseudomonadales</taxon>
        <taxon>Pseudomonadaceae</taxon>
        <taxon>Pseudomonas</taxon>
    </lineage>
</organism>
<dbReference type="InterPro" id="IPR011047">
    <property type="entry name" value="Quinoprotein_ADH-like_sf"/>
</dbReference>
<dbReference type="InterPro" id="IPR015943">
    <property type="entry name" value="WD40/YVTN_repeat-like_dom_sf"/>
</dbReference>
<reference evidence="4" key="1">
    <citation type="submission" date="2019-04" db="EMBL/GenBank/DDBJ databases">
        <title>Genome sequence of Pseudomonas putida 1290, an auxin catabolizing strain.</title>
        <authorList>
            <person name="Laird T.S."/>
            <person name="Leveau J.H.J."/>
        </authorList>
    </citation>
    <scope>NUCLEOTIDE SEQUENCE [LARGE SCALE GENOMIC DNA]</scope>
    <source>
        <strain evidence="4">1290</strain>
    </source>
</reference>
<feature type="chain" id="PRO_5020973374" evidence="2">
    <location>
        <begin position="25"/>
        <end position="652"/>
    </location>
</feature>
<feature type="signal peptide" evidence="2">
    <location>
        <begin position="1"/>
        <end position="24"/>
    </location>
</feature>
<evidence type="ECO:0000256" key="1">
    <source>
        <dbReference type="PROSITE-ProRule" id="PRU00221"/>
    </source>
</evidence>
<dbReference type="EMBL" id="CP039371">
    <property type="protein sequence ID" value="QCI12283.1"/>
    <property type="molecule type" value="Genomic_DNA"/>
</dbReference>
<keyword evidence="1" id="KW-0853">WD repeat</keyword>
<evidence type="ECO:0000313" key="3">
    <source>
        <dbReference type="EMBL" id="QCI12283.1"/>
    </source>
</evidence>
<dbReference type="RefSeq" id="WP_136914442.1">
    <property type="nucleotide sequence ID" value="NZ_CP039371.1"/>
</dbReference>
<gene>
    <name evidence="3" type="ORF">E6B08_13340</name>
</gene>
<keyword evidence="2" id="KW-0732">Signal</keyword>
<sequence length="652" mass="71960">MKYAGFWKYALWATALVCSGMASATPLPQGWQIRPSNAEDMARGLPSALQTPELAKDGSRLPGVEMVVDLPFSQVLPVVVDALRPLGPLRDELELRSLSTMSDGWGSVLLSRRPELAAQLVRQVDLPKLQEYVREGALAESEVPERLADLERTLRFQSGGERMAPLTERYKYWTGSIKRDHGLRGNSTSIAIASVRQLDSVFGRPATAIHLTRNDEFPNPDNNFIGQLRGLANFDVFGAHAPSRLARNSVPEAMFRPVFEALSQLPGANLQLGLSAEHWQVPVATKPLALVREPKLTLPQPNAKEIQAQVLLPIKAMDNFLVMADGGVLLIRSHPQALMHWTPAPGNQPQVVWTPSDFFTKGLLSRDPSGQSAYLAVNRQLVRFDVATQKLATHPIVFKSSREVDKYIDYFHLGDGVPMAYDHSYRDKRDTFDVWQPTTQPAGDGAPWTFEKRFASLRQDMIREPARGNRQIKPVRWDGEVPGFWVEDLYGLAELDARTGKVLRVVRLPRRFGEVDPHDDSGMAQWTPEPFGSAKGGWIGVGFVLIEGQRRTPGVHVVDIASGKVRYSLTLPGQDSLGTAAASPDGRLLALATGSRDNAAVLWDLQTGRSLTLRSDKTGCSDLKQLQWTPSGDLLVGRCWNGLLGWDVPSNG</sequence>
<dbReference type="PROSITE" id="PS50082">
    <property type="entry name" value="WD_REPEATS_2"/>
    <property type="match status" value="1"/>
</dbReference>